<sequence length="134" mass="15322">MTSETIDTASYLAAFRSELQGAGRGRRFSALLNQRTLFPHRGRATLTPHYLTLSEWNSQGPLQILPEAVLRVTRQFDSQYGAFVGGASSKWGAPVIVDLDDERSIYFLFDHRPFLEKTKNPHWEDLLLTWLAKR</sequence>
<comment type="caution">
    <text evidence="1">The sequence shown here is derived from an EMBL/GenBank/DDBJ whole genome shotgun (WGS) entry which is preliminary data.</text>
</comment>
<accession>A0ABS9ITH6</accession>
<dbReference type="EMBL" id="JAKKOR010000007">
    <property type="protein sequence ID" value="MCF8588858.1"/>
    <property type="molecule type" value="Genomic_DNA"/>
</dbReference>
<name>A0ABS9ITH6_9ACTN</name>
<proteinExistence type="predicted"/>
<organism evidence="1 2">
    <name type="scientific">Gordonia liuliyuniae</name>
    <dbReference type="NCBI Taxonomy" id="2911517"/>
    <lineage>
        <taxon>Bacteria</taxon>
        <taxon>Bacillati</taxon>
        <taxon>Actinomycetota</taxon>
        <taxon>Actinomycetes</taxon>
        <taxon>Mycobacteriales</taxon>
        <taxon>Gordoniaceae</taxon>
        <taxon>Gordonia</taxon>
    </lineage>
</organism>
<evidence type="ECO:0008006" key="3">
    <source>
        <dbReference type="Google" id="ProtNLM"/>
    </source>
</evidence>
<gene>
    <name evidence="1" type="ORF">L5G33_10345</name>
</gene>
<protein>
    <recommendedName>
        <fullName evidence="3">SMI1/KNR4 family protein</fullName>
    </recommendedName>
</protein>
<keyword evidence="2" id="KW-1185">Reference proteome</keyword>
<dbReference type="RefSeq" id="WP_236998088.1">
    <property type="nucleotide sequence ID" value="NZ_JAKKOR010000007.1"/>
</dbReference>
<dbReference type="Proteomes" id="UP001200110">
    <property type="component" value="Unassembled WGS sequence"/>
</dbReference>
<reference evidence="1 2" key="1">
    <citation type="submission" date="2022-01" db="EMBL/GenBank/DDBJ databases">
        <authorList>
            <person name="Huang Y."/>
        </authorList>
    </citation>
    <scope>NUCLEOTIDE SEQUENCE [LARGE SCALE GENOMIC DNA]</scope>
    <source>
        <strain evidence="1 2">HY366</strain>
    </source>
</reference>
<evidence type="ECO:0000313" key="1">
    <source>
        <dbReference type="EMBL" id="MCF8588858.1"/>
    </source>
</evidence>
<evidence type="ECO:0000313" key="2">
    <source>
        <dbReference type="Proteomes" id="UP001200110"/>
    </source>
</evidence>